<accession>K0SDH3</accession>
<evidence type="ECO:0000313" key="1">
    <source>
        <dbReference type="EMBL" id="EJK64138.1"/>
    </source>
</evidence>
<protein>
    <submittedName>
        <fullName evidence="1">Uncharacterized protein</fullName>
    </submittedName>
</protein>
<dbReference type="AlphaFoldDB" id="K0SDH3"/>
<reference evidence="1 2" key="1">
    <citation type="journal article" date="2012" name="Genome Biol.">
        <title>Genome and low-iron response of an oceanic diatom adapted to chronic iron limitation.</title>
        <authorList>
            <person name="Lommer M."/>
            <person name="Specht M."/>
            <person name="Roy A.S."/>
            <person name="Kraemer L."/>
            <person name="Andreson R."/>
            <person name="Gutowska M.A."/>
            <person name="Wolf J."/>
            <person name="Bergner S.V."/>
            <person name="Schilhabel M.B."/>
            <person name="Klostermeier U.C."/>
            <person name="Beiko R.G."/>
            <person name="Rosenstiel P."/>
            <person name="Hippler M."/>
            <person name="Laroche J."/>
        </authorList>
    </citation>
    <scope>NUCLEOTIDE SEQUENCE [LARGE SCALE GENOMIC DNA]</scope>
    <source>
        <strain evidence="1 2">CCMP1005</strain>
    </source>
</reference>
<gene>
    <name evidence="1" type="ORF">THAOC_15161</name>
</gene>
<dbReference type="Proteomes" id="UP000266841">
    <property type="component" value="Unassembled WGS sequence"/>
</dbReference>
<organism evidence="1 2">
    <name type="scientific">Thalassiosira oceanica</name>
    <name type="common">Marine diatom</name>
    <dbReference type="NCBI Taxonomy" id="159749"/>
    <lineage>
        <taxon>Eukaryota</taxon>
        <taxon>Sar</taxon>
        <taxon>Stramenopiles</taxon>
        <taxon>Ochrophyta</taxon>
        <taxon>Bacillariophyta</taxon>
        <taxon>Coscinodiscophyceae</taxon>
        <taxon>Thalassiosirophycidae</taxon>
        <taxon>Thalassiosirales</taxon>
        <taxon>Thalassiosiraceae</taxon>
        <taxon>Thalassiosira</taxon>
    </lineage>
</organism>
<proteinExistence type="predicted"/>
<evidence type="ECO:0000313" key="2">
    <source>
        <dbReference type="Proteomes" id="UP000266841"/>
    </source>
</evidence>
<keyword evidence="2" id="KW-1185">Reference proteome</keyword>
<name>K0SDH3_THAOC</name>
<dbReference type="EMBL" id="AGNL01017600">
    <property type="protein sequence ID" value="EJK64138.1"/>
    <property type="molecule type" value="Genomic_DNA"/>
</dbReference>
<sequence length="104" mass="10897">MANGFTATSFVVCMTVSSTQACLIFIGLLSPGSWLLAPGTGNPSVAPYSVRLEEREAGGFIDNTKHIMFEDEIESSQGAGQPSDHGAFAQSTALASSVRPLCEQ</sequence>
<comment type="caution">
    <text evidence="1">The sequence shown here is derived from an EMBL/GenBank/DDBJ whole genome shotgun (WGS) entry which is preliminary data.</text>
</comment>